<dbReference type="Gene3D" id="1.10.30.50">
    <property type="match status" value="1"/>
</dbReference>
<dbReference type="InterPro" id="IPR003615">
    <property type="entry name" value="HNH_nuc"/>
</dbReference>
<dbReference type="SUPFAM" id="SSF57938">
    <property type="entry name" value="DnaJ/Hsp40 cysteine-rich domain"/>
    <property type="match status" value="2"/>
</dbReference>
<evidence type="ECO:0000313" key="1">
    <source>
        <dbReference type="EMBL" id="AKL95765.1"/>
    </source>
</evidence>
<dbReference type="PATRIC" id="fig|84022.5.peg.2198"/>
<evidence type="ECO:0000313" key="2">
    <source>
        <dbReference type="Proteomes" id="UP000035704"/>
    </source>
</evidence>
<dbReference type="Proteomes" id="UP000035704">
    <property type="component" value="Chromosome"/>
</dbReference>
<keyword evidence="1" id="KW-0540">Nuclease</keyword>
<keyword evidence="1" id="KW-0378">Hydrolase</keyword>
<dbReference type="SMART" id="SM00507">
    <property type="entry name" value="HNHc"/>
    <property type="match status" value="1"/>
</dbReference>
<organism evidence="1 2">
    <name type="scientific">Clostridium aceticum</name>
    <dbReference type="NCBI Taxonomy" id="84022"/>
    <lineage>
        <taxon>Bacteria</taxon>
        <taxon>Bacillati</taxon>
        <taxon>Bacillota</taxon>
        <taxon>Clostridia</taxon>
        <taxon>Eubacteriales</taxon>
        <taxon>Clostridiaceae</taxon>
        <taxon>Clostridium</taxon>
    </lineage>
</organism>
<dbReference type="Pfam" id="PF13391">
    <property type="entry name" value="HNH_2"/>
    <property type="match status" value="1"/>
</dbReference>
<proteinExistence type="predicted"/>
<dbReference type="RefSeq" id="WP_044826290.1">
    <property type="nucleotide sequence ID" value="NZ_CP009687.1"/>
</dbReference>
<dbReference type="CDD" id="cd00085">
    <property type="entry name" value="HNHc"/>
    <property type="match status" value="1"/>
</dbReference>
<protein>
    <submittedName>
        <fullName evidence="1">HNH endonuclease</fullName>
    </submittedName>
</protein>
<sequence>MDMNALEAAIYMKMSPKLLEWFANYAPKYNDNRKLRISKTEDGILFYTRGELDEFNDFLSQAWPSKEGVRPAIPAGIQREIKGESRGVCAICGSDLGEFAHIDPVHNSKNNHPHNLIYLCPNCHTKYDNKHFYTLKEIREIKDAILKNRVIIWKAESDLINSIIALTIELKRIKENKKCSSAHIYNELNDNILKEIREAVNIDSSEMNNNLPKYRDVKKYNNLKDRIKKVLKEHENLEEEIIQETEEYLIESNETLCPLCKGSGTHNSWECPICRGVGTVDRGALEDIDLSDYKQEECPLCKGKGTHNNWECPICIGVGTVDHGALEDIDLSDYRQEECLLCKGKGTHNNWECPICIGVGTVDHGALEDIDLSDYKQEECPLCKGKGTHNNWECPICRGVGTVDRGALEDIDLSDYKQEECPLCKGKGIHNNWECPICRGVGTVDRGALEDIDLSDYK</sequence>
<dbReference type="AlphaFoldDB" id="A0A0D8I8X0"/>
<name>A0A0D8I8X0_9CLOT</name>
<dbReference type="Gene3D" id="6.20.20.10">
    <property type="match status" value="5"/>
</dbReference>
<reference evidence="1 2" key="1">
    <citation type="submission" date="2014-10" db="EMBL/GenBank/DDBJ databases">
        <title>Genome sequence of Clostridium aceticum DSM 1496.</title>
        <authorList>
            <person name="Poehlein A."/>
            <person name="Schiel-Bengelsdorf B."/>
            <person name="Gottschalk G."/>
            <person name="Duerre P."/>
            <person name="Daniel R."/>
        </authorList>
    </citation>
    <scope>NUCLEOTIDE SEQUENCE [LARGE SCALE GENOMIC DNA]</scope>
    <source>
        <strain evidence="1 2">DSM 1496</strain>
    </source>
</reference>
<dbReference type="OrthoDB" id="3266795at2"/>
<accession>A0A0D8I8X0</accession>
<dbReference type="KEGG" id="cace:CACET_c23190"/>
<dbReference type="InterPro" id="IPR036410">
    <property type="entry name" value="HSP_DnaJ_Cys-rich_dom_sf"/>
</dbReference>
<dbReference type="GO" id="GO:0004519">
    <property type="term" value="F:endonuclease activity"/>
    <property type="evidence" value="ECO:0007669"/>
    <property type="project" value="UniProtKB-KW"/>
</dbReference>
<keyword evidence="2" id="KW-1185">Reference proteome</keyword>
<dbReference type="EMBL" id="CP009687">
    <property type="protein sequence ID" value="AKL95765.1"/>
    <property type="molecule type" value="Genomic_DNA"/>
</dbReference>
<gene>
    <name evidence="1" type="ORF">CACET_c23190</name>
</gene>
<keyword evidence="1" id="KW-0255">Endonuclease</keyword>